<dbReference type="InterPro" id="IPR049941">
    <property type="entry name" value="LPLAT_7/PORCN-like"/>
</dbReference>
<keyword evidence="9" id="KW-1185">Reference proteome</keyword>
<keyword evidence="6" id="KW-0012">Acyltransferase</keyword>
<accession>A0AAD4LT29</accession>
<feature type="transmembrane region" description="Helical" evidence="7">
    <location>
        <begin position="433"/>
        <end position="455"/>
    </location>
</feature>
<dbReference type="GO" id="GO:0030258">
    <property type="term" value="P:lipid modification"/>
    <property type="evidence" value="ECO:0007669"/>
    <property type="project" value="TreeGrafter"/>
</dbReference>
<feature type="transmembrane region" description="Helical" evidence="7">
    <location>
        <begin position="222"/>
        <end position="240"/>
    </location>
</feature>
<proteinExistence type="predicted"/>
<dbReference type="GO" id="GO:0046474">
    <property type="term" value="P:glycerophospholipid biosynthetic process"/>
    <property type="evidence" value="ECO:0007669"/>
    <property type="project" value="TreeGrafter"/>
</dbReference>
<evidence type="ECO:0000313" key="9">
    <source>
        <dbReference type="Proteomes" id="UP001201163"/>
    </source>
</evidence>
<feature type="transmembrane region" description="Helical" evidence="7">
    <location>
        <begin position="91"/>
        <end position="109"/>
    </location>
</feature>
<dbReference type="PANTHER" id="PTHR13906">
    <property type="entry name" value="PORCUPINE"/>
    <property type="match status" value="1"/>
</dbReference>
<dbReference type="InterPro" id="IPR004299">
    <property type="entry name" value="MBOAT_fam"/>
</dbReference>
<evidence type="ECO:0000256" key="5">
    <source>
        <dbReference type="ARBA" id="ARBA00023136"/>
    </source>
</evidence>
<comment type="caution">
    <text evidence="8">The sequence shown here is derived from an EMBL/GenBank/DDBJ whole genome shotgun (WGS) entry which is preliminary data.</text>
</comment>
<evidence type="ECO:0000313" key="8">
    <source>
        <dbReference type="EMBL" id="KAH8999427.1"/>
    </source>
</evidence>
<dbReference type="GO" id="GO:0005783">
    <property type="term" value="C:endoplasmic reticulum"/>
    <property type="evidence" value="ECO:0007669"/>
    <property type="project" value="TreeGrafter"/>
</dbReference>
<gene>
    <name evidence="8" type="ORF">EDB92DRAFT_1834097</name>
</gene>
<feature type="transmembrane region" description="Helical" evidence="7">
    <location>
        <begin position="365"/>
        <end position="388"/>
    </location>
</feature>
<reference evidence="8" key="1">
    <citation type="submission" date="2022-01" db="EMBL/GenBank/DDBJ databases">
        <title>Comparative genomics reveals a dynamic genome evolution in the ectomycorrhizal milk-cap (Lactarius) mushrooms.</title>
        <authorList>
            <consortium name="DOE Joint Genome Institute"/>
            <person name="Lebreton A."/>
            <person name="Tang N."/>
            <person name="Kuo A."/>
            <person name="LaButti K."/>
            <person name="Drula E."/>
            <person name="Barry K."/>
            <person name="Clum A."/>
            <person name="Lipzen A."/>
            <person name="Mousain D."/>
            <person name="Ng V."/>
            <person name="Wang R."/>
            <person name="Wang X."/>
            <person name="Dai Y."/>
            <person name="Henrissat B."/>
            <person name="Grigoriev I.V."/>
            <person name="Guerin-Laguette A."/>
            <person name="Yu F."/>
            <person name="Martin F.M."/>
        </authorList>
    </citation>
    <scope>NUCLEOTIDE SEQUENCE</scope>
    <source>
        <strain evidence="8">QP</strain>
    </source>
</reference>
<evidence type="ECO:0000256" key="7">
    <source>
        <dbReference type="SAM" id="Phobius"/>
    </source>
</evidence>
<comment type="subcellular location">
    <subcellularLocation>
        <location evidence="1">Membrane</location>
        <topology evidence="1">Multi-pass membrane protein</topology>
    </subcellularLocation>
</comment>
<name>A0AAD4LT29_9AGAM</name>
<evidence type="ECO:0000256" key="2">
    <source>
        <dbReference type="ARBA" id="ARBA00022679"/>
    </source>
</evidence>
<protein>
    <submittedName>
        <fullName evidence="8">MBOAT, membrane-bound O-acyltransferase family-domain-containing protein</fullName>
    </submittedName>
</protein>
<dbReference type="Pfam" id="PF03062">
    <property type="entry name" value="MBOAT"/>
    <property type="match status" value="1"/>
</dbReference>
<keyword evidence="3 7" id="KW-0812">Transmembrane</keyword>
<organism evidence="8 9">
    <name type="scientific">Lactarius akahatsu</name>
    <dbReference type="NCBI Taxonomy" id="416441"/>
    <lineage>
        <taxon>Eukaryota</taxon>
        <taxon>Fungi</taxon>
        <taxon>Dikarya</taxon>
        <taxon>Basidiomycota</taxon>
        <taxon>Agaricomycotina</taxon>
        <taxon>Agaricomycetes</taxon>
        <taxon>Russulales</taxon>
        <taxon>Russulaceae</taxon>
        <taxon>Lactarius</taxon>
    </lineage>
</organism>
<feature type="transmembrane region" description="Helical" evidence="7">
    <location>
        <begin position="167"/>
        <end position="186"/>
    </location>
</feature>
<evidence type="ECO:0000256" key="1">
    <source>
        <dbReference type="ARBA" id="ARBA00004141"/>
    </source>
</evidence>
<dbReference type="GO" id="GO:0003841">
    <property type="term" value="F:1-acylglycerol-3-phosphate O-acyltransferase activity"/>
    <property type="evidence" value="ECO:0007669"/>
    <property type="project" value="TreeGrafter"/>
</dbReference>
<dbReference type="PANTHER" id="PTHR13906:SF4">
    <property type="entry name" value="LYSOPHOSPHOLIPID ACYLTRANSFERASE 6"/>
    <property type="match status" value="1"/>
</dbReference>
<evidence type="ECO:0000256" key="6">
    <source>
        <dbReference type="ARBA" id="ARBA00023315"/>
    </source>
</evidence>
<evidence type="ECO:0000256" key="3">
    <source>
        <dbReference type="ARBA" id="ARBA00022692"/>
    </source>
</evidence>
<feature type="transmembrane region" description="Helical" evidence="7">
    <location>
        <begin position="467"/>
        <end position="488"/>
    </location>
</feature>
<dbReference type="GO" id="GO:0016020">
    <property type="term" value="C:membrane"/>
    <property type="evidence" value="ECO:0007669"/>
    <property type="project" value="UniProtKB-SubCell"/>
</dbReference>
<dbReference type="AlphaFoldDB" id="A0AAD4LT29"/>
<dbReference type="GO" id="GO:0047184">
    <property type="term" value="F:1-acylglycerophosphocholine O-acyltransferase activity"/>
    <property type="evidence" value="ECO:0007669"/>
    <property type="project" value="TreeGrafter"/>
</dbReference>
<keyword evidence="5 7" id="KW-0472">Membrane</keyword>
<sequence length="534" mass="58993">MSLDFFFVPLAAKAGASLDQVKLITCLLASYPLGNLFVKIPSTQPTLKHLFSVAVASFYFVPVLNQGWPFLLLLGDVLATYFIALTVQGPRMPWIVFCFMMGHLFFNHIDRALHGDPFDGSYNITGPQMVLVMKLTTFAWNTWDGRRPVGDLDKWQTKMRVAKFPSLLEFLGFSLYFPGILVGPYLEYATYRSLIDGTLFDDATNKSGPRGRPLPDGRKRTAYRKMLLALGFLGIFMGVAPKISFQTAVTDWFLEQSLLYKILVLQLAGFVERSKYYGVWTLTEGASILTGLGFTGYTPSGVATWNGAANVEVLKIEVPENFKVLVDSWNIKTNVWLRECVYKRVTPKGQKAGFQSSMLTYLTSAIWHGVSAGYYLTFLLGGFITTVARLTRSTVRPLVLPPVSGPTDSKAANGNDTKQSTPPPTLIKTAYDVAGTVCTVLVVNFACTPFILLHLSDAVEAWRRLHWYGLWMVFGSMAFFYSGGTAWLKGIQAKRVRHVNAAAVSTSGPGTPGVAPTVPPVDVVFREAENKLSL</sequence>
<keyword evidence="2" id="KW-0808">Transferase</keyword>
<dbReference type="Proteomes" id="UP001201163">
    <property type="component" value="Unassembled WGS sequence"/>
</dbReference>
<evidence type="ECO:0000256" key="4">
    <source>
        <dbReference type="ARBA" id="ARBA00022989"/>
    </source>
</evidence>
<keyword evidence="4 7" id="KW-1133">Transmembrane helix</keyword>
<dbReference type="EMBL" id="JAKELL010000004">
    <property type="protein sequence ID" value="KAH8999427.1"/>
    <property type="molecule type" value="Genomic_DNA"/>
</dbReference>